<dbReference type="EMBL" id="SMMG02000006">
    <property type="protein sequence ID" value="KAA3469819.1"/>
    <property type="molecule type" value="Genomic_DNA"/>
</dbReference>
<dbReference type="AlphaFoldDB" id="A0A5B6VKI1"/>
<sequence length="147" mass="17555">MNWLKRDFDELDTELNPLEMEQYARANILRIIRGLLMPDKLHNLVHLMWLLQFMDLKEASQLNWGSAVLVMLYRKMCQAAQPQKIKIDGCMLLLQSYAWYRLSFLCPRVDYAYTFPLVIRFRQMIPPPPQDIGDQHKIDLWGRIEED</sequence>
<dbReference type="OrthoDB" id="977396at2759"/>
<dbReference type="InterPro" id="IPR044824">
    <property type="entry name" value="MAIN-like"/>
</dbReference>
<feature type="domain" description="Aminotransferase-like plant mobile" evidence="1">
    <location>
        <begin position="2"/>
        <end position="120"/>
    </location>
</feature>
<proteinExistence type="predicted"/>
<dbReference type="Proteomes" id="UP000325315">
    <property type="component" value="Unassembled WGS sequence"/>
</dbReference>
<comment type="caution">
    <text evidence="2">The sequence shown here is derived from an EMBL/GenBank/DDBJ whole genome shotgun (WGS) entry which is preliminary data.</text>
</comment>
<dbReference type="PANTHER" id="PTHR46033">
    <property type="entry name" value="PROTEIN MAIN-LIKE 2"/>
    <property type="match status" value="1"/>
</dbReference>
<evidence type="ECO:0000259" key="1">
    <source>
        <dbReference type="Pfam" id="PF10536"/>
    </source>
</evidence>
<keyword evidence="3" id="KW-1185">Reference proteome</keyword>
<evidence type="ECO:0000313" key="3">
    <source>
        <dbReference type="Proteomes" id="UP000325315"/>
    </source>
</evidence>
<dbReference type="Pfam" id="PF10536">
    <property type="entry name" value="PMD"/>
    <property type="match status" value="1"/>
</dbReference>
<organism evidence="2 3">
    <name type="scientific">Gossypium australe</name>
    <dbReference type="NCBI Taxonomy" id="47621"/>
    <lineage>
        <taxon>Eukaryota</taxon>
        <taxon>Viridiplantae</taxon>
        <taxon>Streptophyta</taxon>
        <taxon>Embryophyta</taxon>
        <taxon>Tracheophyta</taxon>
        <taxon>Spermatophyta</taxon>
        <taxon>Magnoliopsida</taxon>
        <taxon>eudicotyledons</taxon>
        <taxon>Gunneridae</taxon>
        <taxon>Pentapetalae</taxon>
        <taxon>rosids</taxon>
        <taxon>malvids</taxon>
        <taxon>Malvales</taxon>
        <taxon>Malvaceae</taxon>
        <taxon>Malvoideae</taxon>
        <taxon>Gossypium</taxon>
    </lineage>
</organism>
<protein>
    <submittedName>
        <fullName evidence="2">Serine/threonine-protein phosphatase 7 long form-like protein isoform X2</fullName>
    </submittedName>
</protein>
<dbReference type="GO" id="GO:0010073">
    <property type="term" value="P:meristem maintenance"/>
    <property type="evidence" value="ECO:0007669"/>
    <property type="project" value="InterPro"/>
</dbReference>
<dbReference type="PANTHER" id="PTHR46033:SF8">
    <property type="entry name" value="PROTEIN MAINTENANCE OF MERISTEMS-LIKE"/>
    <property type="match status" value="1"/>
</dbReference>
<accession>A0A5B6VKI1</accession>
<dbReference type="InterPro" id="IPR019557">
    <property type="entry name" value="AminoTfrase-like_pln_mobile"/>
</dbReference>
<name>A0A5B6VKI1_9ROSI</name>
<gene>
    <name evidence="2" type="ORF">EPI10_015572</name>
</gene>
<evidence type="ECO:0000313" key="2">
    <source>
        <dbReference type="EMBL" id="KAA3469819.1"/>
    </source>
</evidence>
<reference evidence="3" key="1">
    <citation type="journal article" date="2019" name="Plant Biotechnol. J.">
        <title>Genome sequencing of the Australian wild diploid species Gossypium australe highlights disease resistance and delayed gland morphogenesis.</title>
        <authorList>
            <person name="Cai Y."/>
            <person name="Cai X."/>
            <person name="Wang Q."/>
            <person name="Wang P."/>
            <person name="Zhang Y."/>
            <person name="Cai C."/>
            <person name="Xu Y."/>
            <person name="Wang K."/>
            <person name="Zhou Z."/>
            <person name="Wang C."/>
            <person name="Geng S."/>
            <person name="Li B."/>
            <person name="Dong Q."/>
            <person name="Hou Y."/>
            <person name="Wang H."/>
            <person name="Ai P."/>
            <person name="Liu Z."/>
            <person name="Yi F."/>
            <person name="Sun M."/>
            <person name="An G."/>
            <person name="Cheng J."/>
            <person name="Zhang Y."/>
            <person name="Shi Q."/>
            <person name="Xie Y."/>
            <person name="Shi X."/>
            <person name="Chang Y."/>
            <person name="Huang F."/>
            <person name="Chen Y."/>
            <person name="Hong S."/>
            <person name="Mi L."/>
            <person name="Sun Q."/>
            <person name="Zhang L."/>
            <person name="Zhou B."/>
            <person name="Peng R."/>
            <person name="Zhang X."/>
            <person name="Liu F."/>
        </authorList>
    </citation>
    <scope>NUCLEOTIDE SEQUENCE [LARGE SCALE GENOMIC DNA]</scope>
    <source>
        <strain evidence="3">cv. PA1801</strain>
    </source>
</reference>